<dbReference type="OrthoDB" id="438720at2759"/>
<evidence type="ECO:0000313" key="2">
    <source>
        <dbReference type="EMBL" id="KAF4657308.1"/>
    </source>
</evidence>
<dbReference type="AlphaFoldDB" id="A0A7J6LDH7"/>
<reference evidence="2 3" key="1">
    <citation type="submission" date="2020-04" db="EMBL/GenBank/DDBJ databases">
        <title>Perkinsus chesapeaki whole genome sequence.</title>
        <authorList>
            <person name="Bogema D.R."/>
        </authorList>
    </citation>
    <scope>NUCLEOTIDE SEQUENCE [LARGE SCALE GENOMIC DNA]</scope>
    <source>
        <strain evidence="2">ATCC PRA-425</strain>
    </source>
</reference>
<protein>
    <recommendedName>
        <fullName evidence="1">LicD/FKTN/FKRP nucleotidyltransferase domain-containing protein</fullName>
    </recommendedName>
</protein>
<dbReference type="Pfam" id="PF04991">
    <property type="entry name" value="LicD"/>
    <property type="match status" value="1"/>
</dbReference>
<evidence type="ECO:0000259" key="1">
    <source>
        <dbReference type="Pfam" id="PF04991"/>
    </source>
</evidence>
<dbReference type="EMBL" id="JAAPAO010000549">
    <property type="protein sequence ID" value="KAF4657308.1"/>
    <property type="molecule type" value="Genomic_DNA"/>
</dbReference>
<proteinExistence type="predicted"/>
<accession>A0A7J6LDH7</accession>
<evidence type="ECO:0000313" key="3">
    <source>
        <dbReference type="Proteomes" id="UP000591131"/>
    </source>
</evidence>
<comment type="caution">
    <text evidence="2">The sequence shown here is derived from an EMBL/GenBank/DDBJ whole genome shotgun (WGS) entry which is preliminary data.</text>
</comment>
<keyword evidence="3" id="KW-1185">Reference proteome</keyword>
<feature type="domain" description="LicD/FKTN/FKRP nucleotidyltransferase" evidence="1">
    <location>
        <begin position="106"/>
        <end position="131"/>
    </location>
</feature>
<dbReference type="PANTHER" id="PTHR13627">
    <property type="entry name" value="FUKUTIN RELATED PROTEIN"/>
    <property type="match status" value="1"/>
</dbReference>
<dbReference type="Proteomes" id="UP000591131">
    <property type="component" value="Unassembled WGS sequence"/>
</dbReference>
<gene>
    <name evidence="2" type="ORF">FOL47_008490</name>
</gene>
<organism evidence="2 3">
    <name type="scientific">Perkinsus chesapeaki</name>
    <name type="common">Clam parasite</name>
    <name type="synonym">Perkinsus andrewsi</name>
    <dbReference type="NCBI Taxonomy" id="330153"/>
    <lineage>
        <taxon>Eukaryota</taxon>
        <taxon>Sar</taxon>
        <taxon>Alveolata</taxon>
        <taxon>Perkinsozoa</taxon>
        <taxon>Perkinsea</taxon>
        <taxon>Perkinsida</taxon>
        <taxon>Perkinsidae</taxon>
        <taxon>Perkinsus</taxon>
    </lineage>
</organism>
<name>A0A7J6LDH7_PERCH</name>
<sequence length="277" mass="31535">MSYYQSGDSFQRAIAYGLFKPMRVYEEAKEICYGPRLDKMNRNESSPKHWKYCLPLWGSRNASECASATRNSLLDPRVLKPVCASAVLDMLTHDVYRTMEEVGCNPMLTFGTALGALRNGSHIPWTEDVDLAYFTSADEGHSCVESDEFSSILRSRGYFTFKHHIWRVCMTSDHPLAGQVYDISFRNGDKRNTYLCKEYGCNYVDLYAVRNSSDGYRHQEHPGIIQHDKVLPVRTATLNGASFPTFNDVDGLLSAVYGKDYVRPKARSDWIKDMGKQ</sequence>
<dbReference type="InterPro" id="IPR052613">
    <property type="entry name" value="LicD_transferase"/>
</dbReference>
<dbReference type="PANTHER" id="PTHR13627:SF33">
    <property type="entry name" value="LICD FAMILY PROTEIN"/>
    <property type="match status" value="1"/>
</dbReference>
<dbReference type="InterPro" id="IPR007074">
    <property type="entry name" value="LicD/FKTN/FKRP_NTP_transf"/>
</dbReference>
<dbReference type="GO" id="GO:0009100">
    <property type="term" value="P:glycoprotein metabolic process"/>
    <property type="evidence" value="ECO:0007669"/>
    <property type="project" value="UniProtKB-ARBA"/>
</dbReference>